<reference evidence="2" key="1">
    <citation type="submission" date="2016-06" db="EMBL/GenBank/DDBJ databases">
        <title>Parallel loss of symbiosis genes in relatives of nitrogen-fixing non-legume Parasponia.</title>
        <authorList>
            <person name="Van Velzen R."/>
            <person name="Holmer R."/>
            <person name="Bu F."/>
            <person name="Rutten L."/>
            <person name="Van Zeijl A."/>
            <person name="Liu W."/>
            <person name="Santuari L."/>
            <person name="Cao Q."/>
            <person name="Sharma T."/>
            <person name="Shen D."/>
            <person name="Roswanjaya Y."/>
            <person name="Wardhani T."/>
            <person name="Kalhor M.S."/>
            <person name="Jansen J."/>
            <person name="Van den Hoogen J."/>
            <person name="Gungor B."/>
            <person name="Hartog M."/>
            <person name="Hontelez J."/>
            <person name="Verver J."/>
            <person name="Yang W.-C."/>
            <person name="Schijlen E."/>
            <person name="Repin R."/>
            <person name="Schilthuizen M."/>
            <person name="Schranz E."/>
            <person name="Heidstra R."/>
            <person name="Miyata K."/>
            <person name="Fedorova E."/>
            <person name="Kohlen W."/>
            <person name="Bisseling T."/>
            <person name="Smit S."/>
            <person name="Geurts R."/>
        </authorList>
    </citation>
    <scope>NUCLEOTIDE SEQUENCE [LARGE SCALE GENOMIC DNA]</scope>
    <source>
        <strain evidence="2">cv. RG33-2</strain>
    </source>
</reference>
<protein>
    <submittedName>
        <fullName evidence="1">Uncharacterized protein</fullName>
    </submittedName>
</protein>
<dbReference type="Proteomes" id="UP000237000">
    <property type="component" value="Unassembled WGS sequence"/>
</dbReference>
<sequence length="74" mass="8090">MQKLKSLAHSSQILRSRTGGSKKIGFDIGEPCLGTEIDQDMGVTCDYFNLKPPMPLAGFGDDGEVERLLRCCLT</sequence>
<name>A0A2P5EJ54_TREOI</name>
<comment type="caution">
    <text evidence="1">The sequence shown here is derived from an EMBL/GenBank/DDBJ whole genome shotgun (WGS) entry which is preliminary data.</text>
</comment>
<gene>
    <name evidence="1" type="ORF">TorRG33x02_185820</name>
</gene>
<dbReference type="OrthoDB" id="10476128at2759"/>
<dbReference type="EMBL" id="JXTC01000145">
    <property type="protein sequence ID" value="PON85580.1"/>
    <property type="molecule type" value="Genomic_DNA"/>
</dbReference>
<evidence type="ECO:0000313" key="1">
    <source>
        <dbReference type="EMBL" id="PON85580.1"/>
    </source>
</evidence>
<accession>A0A2P5EJ54</accession>
<dbReference type="AlphaFoldDB" id="A0A2P5EJ54"/>
<evidence type="ECO:0000313" key="2">
    <source>
        <dbReference type="Proteomes" id="UP000237000"/>
    </source>
</evidence>
<proteinExistence type="predicted"/>
<keyword evidence="2" id="KW-1185">Reference proteome</keyword>
<dbReference type="InParanoid" id="A0A2P5EJ54"/>
<organism evidence="1 2">
    <name type="scientific">Trema orientale</name>
    <name type="common">Charcoal tree</name>
    <name type="synonym">Celtis orientalis</name>
    <dbReference type="NCBI Taxonomy" id="63057"/>
    <lineage>
        <taxon>Eukaryota</taxon>
        <taxon>Viridiplantae</taxon>
        <taxon>Streptophyta</taxon>
        <taxon>Embryophyta</taxon>
        <taxon>Tracheophyta</taxon>
        <taxon>Spermatophyta</taxon>
        <taxon>Magnoliopsida</taxon>
        <taxon>eudicotyledons</taxon>
        <taxon>Gunneridae</taxon>
        <taxon>Pentapetalae</taxon>
        <taxon>rosids</taxon>
        <taxon>fabids</taxon>
        <taxon>Rosales</taxon>
        <taxon>Cannabaceae</taxon>
        <taxon>Trema</taxon>
    </lineage>
</organism>